<proteinExistence type="predicted"/>
<dbReference type="OrthoDB" id="5422579at2759"/>
<dbReference type="AlphaFoldDB" id="A0A8H3IDJ5"/>
<comment type="caution">
    <text evidence="1">The sequence shown here is derived from an EMBL/GenBank/DDBJ whole genome shotgun (WGS) entry which is preliminary data.</text>
</comment>
<evidence type="ECO:0000313" key="2">
    <source>
        <dbReference type="Proteomes" id="UP000664534"/>
    </source>
</evidence>
<organism evidence="1 2">
    <name type="scientific">Imshaugia aleurites</name>
    <dbReference type="NCBI Taxonomy" id="172621"/>
    <lineage>
        <taxon>Eukaryota</taxon>
        <taxon>Fungi</taxon>
        <taxon>Dikarya</taxon>
        <taxon>Ascomycota</taxon>
        <taxon>Pezizomycotina</taxon>
        <taxon>Lecanoromycetes</taxon>
        <taxon>OSLEUM clade</taxon>
        <taxon>Lecanoromycetidae</taxon>
        <taxon>Lecanorales</taxon>
        <taxon>Lecanorineae</taxon>
        <taxon>Parmeliaceae</taxon>
        <taxon>Imshaugia</taxon>
    </lineage>
</organism>
<keyword evidence="2" id="KW-1185">Reference proteome</keyword>
<gene>
    <name evidence="1" type="ORF">IMSHALPRED_001933</name>
</gene>
<evidence type="ECO:0000313" key="1">
    <source>
        <dbReference type="EMBL" id="CAF9914528.1"/>
    </source>
</evidence>
<accession>A0A8H3IDJ5</accession>
<dbReference type="EMBL" id="CAJPDT010000013">
    <property type="protein sequence ID" value="CAF9914528.1"/>
    <property type="molecule type" value="Genomic_DNA"/>
</dbReference>
<sequence>MLQQMTDLRKLHVYLAKRAYRHIGSTNTLDYYTYQQVFPRYALWPRLAELSISGLAIGGRDLLYLLMGKAKVMDLSLSSIELLDGTWEEVVECLSYRRMTELSLRGSLKHHGGQVFVPDAKWDVVSDLATLRKIEDFVVYGGRHPCLAPDEDPEIANWWYLDMLSDEDFKLWKAFTLQEGREMPMLRRRANVEPPQDLKDPAVTP</sequence>
<name>A0A8H3IDJ5_9LECA</name>
<reference evidence="1" key="1">
    <citation type="submission" date="2021-03" db="EMBL/GenBank/DDBJ databases">
        <authorList>
            <person name="Tagirdzhanova G."/>
        </authorList>
    </citation>
    <scope>NUCLEOTIDE SEQUENCE</scope>
</reference>
<protein>
    <submittedName>
        <fullName evidence="1">Uncharacterized protein</fullName>
    </submittedName>
</protein>
<dbReference type="Proteomes" id="UP000664534">
    <property type="component" value="Unassembled WGS sequence"/>
</dbReference>